<sequence>MIKGSIVALVTPMTETGAVDYLGLEQLIAFHLKEQTDGLLVLGTTGESPTLSEEEEEEIVRFTVEKVNGRIPVIAGAGSNATAKTVKKVQRFAELGADQLLVVTPYYNKTSDVGLLAHFKAIADASSLPIILYNVPSRTGMTISLPVLTELAKHPRIIGIKEASGDMSYTMEVAQLIDESFALYSGNDDLILPILSIGGIGVISVWANIQPKVVHELVHDYLNGNSPSAKEKQLTHLALINALFSETNPIPVKAAMNHLGLPAGPFRLPLIELGEEKKRQLIALLTENGGAST</sequence>
<reference evidence="16 17" key="1">
    <citation type="submission" date="2016-12" db="EMBL/GenBank/DDBJ databases">
        <authorList>
            <person name="Song W.-J."/>
            <person name="Kurnit D.M."/>
        </authorList>
    </citation>
    <scope>NUCLEOTIDE SEQUENCE [LARGE SCALE GENOMIC DNA]</scope>
    <source>
        <strain evidence="16 17">CGB1038-1_S1</strain>
    </source>
</reference>
<accession>A0A1V2UBU1</accession>
<evidence type="ECO:0000256" key="8">
    <source>
        <dbReference type="ARBA" id="ARBA00023154"/>
    </source>
</evidence>
<keyword evidence="10 12" id="KW-0704">Schiff base</keyword>
<comment type="pathway">
    <text evidence="2 12">Amino-acid biosynthesis; L-lysine biosynthesis via DAP pathway; (S)-tetrahydrodipicolinate from L-aspartate: step 3/4.</text>
</comment>
<comment type="function">
    <text evidence="1 12">Catalyzes the condensation of (S)-aspartate-beta-semialdehyde [(S)-ASA] and pyruvate to 4-hydroxy-tetrahydrodipicolinate (HTPA).</text>
</comment>
<protein>
    <recommendedName>
        <fullName evidence="4 12">4-hydroxy-tetrahydrodipicolinate synthase</fullName>
        <shortName evidence="12">HTPA synthase</shortName>
        <ecNumber evidence="4 12">4.3.3.7</ecNumber>
    </recommendedName>
</protein>
<comment type="subunit">
    <text evidence="12">Homotetramer; dimer of dimers.</text>
</comment>
<dbReference type="Proteomes" id="UP000189299">
    <property type="component" value="Unassembled WGS sequence"/>
</dbReference>
<evidence type="ECO:0000256" key="13">
    <source>
        <dbReference type="PIRNR" id="PIRNR001365"/>
    </source>
</evidence>
<evidence type="ECO:0000256" key="14">
    <source>
        <dbReference type="PIRSR" id="PIRSR001365-1"/>
    </source>
</evidence>
<evidence type="ECO:0000256" key="2">
    <source>
        <dbReference type="ARBA" id="ARBA00005120"/>
    </source>
</evidence>
<dbReference type="PROSITE" id="PS00665">
    <property type="entry name" value="DHDPS_1"/>
    <property type="match status" value="1"/>
</dbReference>
<dbReference type="CDD" id="cd00950">
    <property type="entry name" value="DHDPS"/>
    <property type="match status" value="1"/>
</dbReference>
<comment type="similarity">
    <text evidence="3 12 13">Belongs to the DapA family.</text>
</comment>
<feature type="site" description="Part of a proton relay during catalysis" evidence="12">
    <location>
        <position position="44"/>
    </location>
</feature>
<dbReference type="AlphaFoldDB" id="A0A1V2UBU1"/>
<dbReference type="PIRSF" id="PIRSF001365">
    <property type="entry name" value="DHDPS"/>
    <property type="match status" value="1"/>
</dbReference>
<dbReference type="PANTHER" id="PTHR12128:SF66">
    <property type="entry name" value="4-HYDROXY-2-OXOGLUTARATE ALDOLASE, MITOCHONDRIAL"/>
    <property type="match status" value="1"/>
</dbReference>
<keyword evidence="8 12" id="KW-0457">Lysine biosynthesis</keyword>
<dbReference type="Gene3D" id="3.20.20.70">
    <property type="entry name" value="Aldolase class I"/>
    <property type="match status" value="1"/>
</dbReference>
<dbReference type="STRING" id="53346.A5802_000016"/>
<evidence type="ECO:0000256" key="12">
    <source>
        <dbReference type="HAMAP-Rule" id="MF_00418"/>
    </source>
</evidence>
<comment type="caution">
    <text evidence="16">The sequence shown here is derived from an EMBL/GenBank/DDBJ whole genome shotgun (WGS) entry which is preliminary data.</text>
</comment>
<dbReference type="PROSITE" id="PS00666">
    <property type="entry name" value="DHDPS_2"/>
    <property type="match status" value="1"/>
</dbReference>
<keyword evidence="7 12" id="KW-0220">Diaminopimelate biosynthesis</keyword>
<dbReference type="RefSeq" id="WP_077152072.1">
    <property type="nucleotide sequence ID" value="NZ_CABMMO010000020.1"/>
</dbReference>
<evidence type="ECO:0000256" key="7">
    <source>
        <dbReference type="ARBA" id="ARBA00022915"/>
    </source>
</evidence>
<evidence type="ECO:0000256" key="3">
    <source>
        <dbReference type="ARBA" id="ARBA00007592"/>
    </source>
</evidence>
<dbReference type="InterPro" id="IPR005263">
    <property type="entry name" value="DapA"/>
</dbReference>
<keyword evidence="5 12" id="KW-0963">Cytoplasm</keyword>
<evidence type="ECO:0000256" key="6">
    <source>
        <dbReference type="ARBA" id="ARBA00022605"/>
    </source>
</evidence>
<feature type="active site" description="Schiff-base intermediate with substrate" evidence="12 14">
    <location>
        <position position="161"/>
    </location>
</feature>
<feature type="binding site" evidence="12 15">
    <location>
        <position position="203"/>
    </location>
    <ligand>
        <name>pyruvate</name>
        <dbReference type="ChEBI" id="CHEBI:15361"/>
    </ligand>
</feature>
<dbReference type="Pfam" id="PF00701">
    <property type="entry name" value="DHDPS"/>
    <property type="match status" value="1"/>
</dbReference>
<evidence type="ECO:0000256" key="11">
    <source>
        <dbReference type="ARBA" id="ARBA00047836"/>
    </source>
</evidence>
<dbReference type="GO" id="GO:0005829">
    <property type="term" value="C:cytosol"/>
    <property type="evidence" value="ECO:0007669"/>
    <property type="project" value="TreeGrafter"/>
</dbReference>
<feature type="binding site" evidence="12 15">
    <location>
        <position position="45"/>
    </location>
    <ligand>
        <name>pyruvate</name>
        <dbReference type="ChEBI" id="CHEBI:15361"/>
    </ligand>
</feature>
<dbReference type="InterPro" id="IPR002220">
    <property type="entry name" value="DapA-like"/>
</dbReference>
<comment type="caution">
    <text evidence="12">Was originally thought to be a dihydrodipicolinate synthase (DHDPS), catalyzing the condensation of (S)-aspartate-beta-semialdehyde [(S)-ASA] and pyruvate to dihydrodipicolinate (DHDP). However, it was shown in E.coli that the product of the enzymatic reaction is not dihydrodipicolinate but in fact (4S)-4-hydroxy-2,3,4,5-tetrahydro-(2S)-dipicolinic acid (HTPA), and that the consecutive dehydration reaction leading to DHDP is not spontaneous but catalyzed by DapB.</text>
</comment>
<dbReference type="HAMAP" id="MF_00418">
    <property type="entry name" value="DapA"/>
    <property type="match status" value="1"/>
</dbReference>
<dbReference type="InterPro" id="IPR020625">
    <property type="entry name" value="Schiff_base-form_aldolases_AS"/>
</dbReference>
<dbReference type="OrthoDB" id="9782828at2"/>
<dbReference type="GO" id="GO:0008840">
    <property type="term" value="F:4-hydroxy-tetrahydrodipicolinate synthase activity"/>
    <property type="evidence" value="ECO:0007669"/>
    <property type="project" value="UniProtKB-UniRule"/>
</dbReference>
<evidence type="ECO:0000313" key="16">
    <source>
        <dbReference type="EMBL" id="ONN40574.1"/>
    </source>
</evidence>
<dbReference type="SUPFAM" id="SSF51569">
    <property type="entry name" value="Aldolase"/>
    <property type="match status" value="1"/>
</dbReference>
<organism evidence="16 17">
    <name type="scientific">Enterococcus mundtii</name>
    <dbReference type="NCBI Taxonomy" id="53346"/>
    <lineage>
        <taxon>Bacteria</taxon>
        <taxon>Bacillati</taxon>
        <taxon>Bacillota</taxon>
        <taxon>Bacilli</taxon>
        <taxon>Lactobacillales</taxon>
        <taxon>Enterococcaceae</taxon>
        <taxon>Enterococcus</taxon>
    </lineage>
</organism>
<keyword evidence="6 12" id="KW-0028">Amino-acid biosynthesis</keyword>
<dbReference type="InterPro" id="IPR013785">
    <property type="entry name" value="Aldolase_TIM"/>
</dbReference>
<evidence type="ECO:0000256" key="5">
    <source>
        <dbReference type="ARBA" id="ARBA00022490"/>
    </source>
</evidence>
<proteinExistence type="inferred from homology"/>
<dbReference type="SMART" id="SM01130">
    <property type="entry name" value="DHDPS"/>
    <property type="match status" value="1"/>
</dbReference>
<dbReference type="UniPathway" id="UPA00034">
    <property type="reaction ID" value="UER00017"/>
</dbReference>
<dbReference type="EMBL" id="MSTR01000020">
    <property type="protein sequence ID" value="ONN40574.1"/>
    <property type="molecule type" value="Genomic_DNA"/>
</dbReference>
<dbReference type="GO" id="GO:0019877">
    <property type="term" value="P:diaminopimelate biosynthetic process"/>
    <property type="evidence" value="ECO:0007669"/>
    <property type="project" value="UniProtKB-UniRule"/>
</dbReference>
<evidence type="ECO:0000256" key="10">
    <source>
        <dbReference type="ARBA" id="ARBA00023270"/>
    </source>
</evidence>
<feature type="active site" description="Proton donor/acceptor" evidence="12 14">
    <location>
        <position position="133"/>
    </location>
</feature>
<dbReference type="PANTHER" id="PTHR12128">
    <property type="entry name" value="DIHYDRODIPICOLINATE SYNTHASE"/>
    <property type="match status" value="1"/>
</dbReference>
<evidence type="ECO:0000256" key="15">
    <source>
        <dbReference type="PIRSR" id="PIRSR001365-2"/>
    </source>
</evidence>
<comment type="catalytic activity">
    <reaction evidence="11 12">
        <text>L-aspartate 4-semialdehyde + pyruvate = (2S,4S)-4-hydroxy-2,3,4,5-tetrahydrodipicolinate + H2O + H(+)</text>
        <dbReference type="Rhea" id="RHEA:34171"/>
        <dbReference type="ChEBI" id="CHEBI:15361"/>
        <dbReference type="ChEBI" id="CHEBI:15377"/>
        <dbReference type="ChEBI" id="CHEBI:15378"/>
        <dbReference type="ChEBI" id="CHEBI:67139"/>
        <dbReference type="ChEBI" id="CHEBI:537519"/>
        <dbReference type="EC" id="4.3.3.7"/>
    </reaction>
</comment>
<name>A0A1V2UBU1_ENTMU</name>
<dbReference type="NCBIfam" id="TIGR00674">
    <property type="entry name" value="dapA"/>
    <property type="match status" value="1"/>
</dbReference>
<evidence type="ECO:0000256" key="9">
    <source>
        <dbReference type="ARBA" id="ARBA00023239"/>
    </source>
</evidence>
<evidence type="ECO:0000256" key="4">
    <source>
        <dbReference type="ARBA" id="ARBA00012086"/>
    </source>
</evidence>
<feature type="site" description="Part of a proton relay during catalysis" evidence="12">
    <location>
        <position position="107"/>
    </location>
</feature>
<gene>
    <name evidence="12" type="primary">dapA</name>
    <name evidence="16" type="ORF">BTN92_14900</name>
</gene>
<comment type="subcellular location">
    <subcellularLocation>
        <location evidence="12">Cytoplasm</location>
    </subcellularLocation>
</comment>
<dbReference type="GO" id="GO:0009089">
    <property type="term" value="P:lysine biosynthetic process via diaminopimelate"/>
    <property type="evidence" value="ECO:0007669"/>
    <property type="project" value="UniProtKB-UniRule"/>
</dbReference>
<evidence type="ECO:0000256" key="1">
    <source>
        <dbReference type="ARBA" id="ARBA00003294"/>
    </source>
</evidence>
<dbReference type="InterPro" id="IPR020624">
    <property type="entry name" value="Schiff_base-form_aldolases_CS"/>
</dbReference>
<dbReference type="EC" id="4.3.3.7" evidence="4 12"/>
<keyword evidence="9 12" id="KW-0456">Lyase</keyword>
<dbReference type="PRINTS" id="PR00146">
    <property type="entry name" value="DHPICSNTHASE"/>
</dbReference>
<evidence type="ECO:0000313" key="17">
    <source>
        <dbReference type="Proteomes" id="UP000189299"/>
    </source>
</evidence>